<protein>
    <recommendedName>
        <fullName evidence="5">Tetratricopeptide repeat protein</fullName>
    </recommendedName>
</protein>
<dbReference type="SUPFAM" id="SSF48452">
    <property type="entry name" value="TPR-like"/>
    <property type="match status" value="1"/>
</dbReference>
<sequence length="439" mass="50751">MTFKQNILKWLIILLLHISVFNVFAQSKEDIAKVDKDTYATYLTDDWDKLIKECRQALDNNIDFYYLRMRLAWAHFQKKQYRFAIQHYKKALKQVPNDPYALMYLMYAYEYSGRTYDAQATSAKLDSISHAELFKKYKNGLVGAGIFFTYNSGSPDNAQINMDPHPNTNGIQKTTNNYSITSAYLAHRLGKYVTLHHNLSYLKKNEHSFITSEGSLYEQEKQTLNQWSYNAQLVVHITNGFNIIPVYNHVYFRIPSTTYGYADYTESSDIYGGIISKDFSFFKLGLSYTTGKMNMADQNQFGTHIALFPGGNLNLYYSFDGYFQNQEVRGVSLSNFIHKHLIGFKVSNYWWMEASGTFPKFHNFYDTASGGLWNGLEGTKNLYNLSQIFLIKNSNVELIFNAGIFDSESVFVPTDDIMNRQNQQSYSNFNITGGIVWKL</sequence>
<dbReference type="InterPro" id="IPR019734">
    <property type="entry name" value="TPR_rpt"/>
</dbReference>
<gene>
    <name evidence="3" type="ORF">OM075_22080</name>
</gene>
<feature type="repeat" description="TPR" evidence="1">
    <location>
        <begin position="65"/>
        <end position="98"/>
    </location>
</feature>
<accession>A0AAE3M8L5</accession>
<evidence type="ECO:0000313" key="4">
    <source>
        <dbReference type="Proteomes" id="UP001209229"/>
    </source>
</evidence>
<keyword evidence="1" id="KW-0802">TPR repeat</keyword>
<evidence type="ECO:0000256" key="1">
    <source>
        <dbReference type="PROSITE-ProRule" id="PRU00339"/>
    </source>
</evidence>
<dbReference type="AlphaFoldDB" id="A0AAE3M8L5"/>
<name>A0AAE3M8L5_9BACT</name>
<evidence type="ECO:0000313" key="3">
    <source>
        <dbReference type="EMBL" id="MCW3789169.1"/>
    </source>
</evidence>
<dbReference type="InterPro" id="IPR011990">
    <property type="entry name" value="TPR-like_helical_dom_sf"/>
</dbReference>
<organism evidence="3 4">
    <name type="scientific">Plebeiibacterium sediminum</name>
    <dbReference type="NCBI Taxonomy" id="2992112"/>
    <lineage>
        <taxon>Bacteria</taxon>
        <taxon>Pseudomonadati</taxon>
        <taxon>Bacteroidota</taxon>
        <taxon>Bacteroidia</taxon>
        <taxon>Marinilabiliales</taxon>
        <taxon>Marinilabiliaceae</taxon>
        <taxon>Plebeiibacterium</taxon>
    </lineage>
</organism>
<evidence type="ECO:0000256" key="2">
    <source>
        <dbReference type="SAM" id="SignalP"/>
    </source>
</evidence>
<dbReference type="Gene3D" id="1.25.40.10">
    <property type="entry name" value="Tetratricopeptide repeat domain"/>
    <property type="match status" value="1"/>
</dbReference>
<keyword evidence="2" id="KW-0732">Signal</keyword>
<dbReference type="Proteomes" id="UP001209229">
    <property type="component" value="Unassembled WGS sequence"/>
</dbReference>
<reference evidence="3" key="1">
    <citation type="submission" date="2022-10" db="EMBL/GenBank/DDBJ databases">
        <authorList>
            <person name="Yu W.X."/>
        </authorList>
    </citation>
    <scope>NUCLEOTIDE SEQUENCE</scope>
    <source>
        <strain evidence="3">AAT</strain>
    </source>
</reference>
<dbReference type="PROSITE" id="PS50005">
    <property type="entry name" value="TPR"/>
    <property type="match status" value="1"/>
</dbReference>
<proteinExistence type="predicted"/>
<keyword evidence="4" id="KW-1185">Reference proteome</keyword>
<dbReference type="EMBL" id="JAPDPJ010000086">
    <property type="protein sequence ID" value="MCW3789169.1"/>
    <property type="molecule type" value="Genomic_DNA"/>
</dbReference>
<dbReference type="RefSeq" id="WP_301192727.1">
    <property type="nucleotide sequence ID" value="NZ_JAPDPJ010000086.1"/>
</dbReference>
<evidence type="ECO:0008006" key="5">
    <source>
        <dbReference type="Google" id="ProtNLM"/>
    </source>
</evidence>
<comment type="caution">
    <text evidence="3">The sequence shown here is derived from an EMBL/GenBank/DDBJ whole genome shotgun (WGS) entry which is preliminary data.</text>
</comment>
<feature type="chain" id="PRO_5042109795" description="Tetratricopeptide repeat protein" evidence="2">
    <location>
        <begin position="26"/>
        <end position="439"/>
    </location>
</feature>
<feature type="signal peptide" evidence="2">
    <location>
        <begin position="1"/>
        <end position="25"/>
    </location>
</feature>
<dbReference type="SMART" id="SM00028">
    <property type="entry name" value="TPR"/>
    <property type="match status" value="1"/>
</dbReference>